<keyword evidence="1" id="KW-1133">Transmembrane helix</keyword>
<proteinExistence type="predicted"/>
<dbReference type="Pfam" id="PF06686">
    <property type="entry name" value="SpoIIIAC"/>
    <property type="match status" value="2"/>
</dbReference>
<dbReference type="InterPro" id="IPR025664">
    <property type="entry name" value="Spore_III_AC/AD"/>
</dbReference>
<dbReference type="AlphaFoldDB" id="A0AAP4B9W3"/>
<dbReference type="RefSeq" id="WP_283229867.1">
    <property type="nucleotide sequence ID" value="NZ_JASGBQ010000002.1"/>
</dbReference>
<organism evidence="2 3">
    <name type="scientific">Fusibacillus kribbianus</name>
    <dbReference type="NCBI Taxonomy" id="3044208"/>
    <lineage>
        <taxon>Bacteria</taxon>
        <taxon>Bacillati</taxon>
        <taxon>Bacillota</taxon>
        <taxon>Clostridia</taxon>
        <taxon>Lachnospirales</taxon>
        <taxon>Lachnospiraceae</taxon>
        <taxon>Fusibacillus</taxon>
    </lineage>
</organism>
<dbReference type="Proteomes" id="UP001300383">
    <property type="component" value="Unassembled WGS sequence"/>
</dbReference>
<accession>A0AAP4B9W3</accession>
<protein>
    <submittedName>
        <fullName evidence="2">Stage III sporulation protein AD</fullName>
    </submittedName>
</protein>
<evidence type="ECO:0000313" key="2">
    <source>
        <dbReference type="EMBL" id="MDI9241358.1"/>
    </source>
</evidence>
<evidence type="ECO:0000256" key="1">
    <source>
        <dbReference type="SAM" id="Phobius"/>
    </source>
</evidence>
<dbReference type="InterPro" id="IPR014211">
    <property type="entry name" value="Spore_III_AD"/>
</dbReference>
<keyword evidence="1" id="KW-0812">Transmembrane</keyword>
<feature type="transmembrane region" description="Helical" evidence="1">
    <location>
        <begin position="25"/>
        <end position="43"/>
    </location>
</feature>
<sequence length="126" mass="13544">MIKIAAVGVAAVLMAMQLREVKPQFGTYVVFGAGILIFFYAFAKLEQLVESIGTLGEYVSVETEYLKLLLKMLGISYVSEFAASLCRDSGCGSVAGQIELFGKLSILLLSMPVVLSLLNTLGQLLT</sequence>
<gene>
    <name evidence="2" type="primary">spoIIIAD</name>
    <name evidence="2" type="ORF">QJ036_02550</name>
</gene>
<name>A0AAP4B9W3_9FIRM</name>
<evidence type="ECO:0000313" key="3">
    <source>
        <dbReference type="Proteomes" id="UP001300383"/>
    </source>
</evidence>
<reference evidence="2 3" key="1">
    <citation type="submission" date="2023-05" db="EMBL/GenBank/DDBJ databases">
        <title>[ruminococcus] sp. nov., isolated from a pig farm feces dump.</title>
        <authorList>
            <person name="Chang Y.-H."/>
        </authorList>
    </citation>
    <scope>NUCLEOTIDE SEQUENCE [LARGE SCALE GENOMIC DNA]</scope>
    <source>
        <strain evidence="2 3">YH-rum2234</strain>
    </source>
</reference>
<dbReference type="NCBIfam" id="TIGR02849">
    <property type="entry name" value="spore_III_AD"/>
    <property type="match status" value="1"/>
</dbReference>
<keyword evidence="3" id="KW-1185">Reference proteome</keyword>
<keyword evidence="1" id="KW-0472">Membrane</keyword>
<comment type="caution">
    <text evidence="2">The sequence shown here is derived from an EMBL/GenBank/DDBJ whole genome shotgun (WGS) entry which is preliminary data.</text>
</comment>
<dbReference type="EMBL" id="JASGBQ010000002">
    <property type="protein sequence ID" value="MDI9241358.1"/>
    <property type="molecule type" value="Genomic_DNA"/>
</dbReference>